<evidence type="ECO:0000313" key="2">
    <source>
        <dbReference type="Proteomes" id="UP000078546"/>
    </source>
</evidence>
<evidence type="ECO:0000313" key="1">
    <source>
        <dbReference type="EMBL" id="SBT00492.1"/>
    </source>
</evidence>
<name>A0A1A8X5F7_PLAOA</name>
<dbReference type="Proteomes" id="UP000078546">
    <property type="component" value="Unassembled WGS sequence"/>
</dbReference>
<proteinExistence type="predicted"/>
<accession>A0A1A8X5F7</accession>
<reference evidence="2" key="1">
    <citation type="submission" date="2016-05" db="EMBL/GenBank/DDBJ databases">
        <authorList>
            <person name="Naeem Raeece"/>
        </authorList>
    </citation>
    <scope>NUCLEOTIDE SEQUENCE [LARGE SCALE GENOMIC DNA]</scope>
</reference>
<dbReference type="AlphaFoldDB" id="A0A1A8X5F7"/>
<dbReference type="EMBL" id="FLQV01001949">
    <property type="protein sequence ID" value="SBT00492.1"/>
    <property type="molecule type" value="Genomic_DNA"/>
</dbReference>
<sequence>KGYEVRRAFEVRYAKNECQMKKTKVVSAETENWRSCDAELAEQ</sequence>
<protein>
    <submittedName>
        <fullName evidence="1">Uncharacterized protein</fullName>
    </submittedName>
</protein>
<organism evidence="1 2">
    <name type="scientific">Plasmodium ovale curtisi</name>
    <dbReference type="NCBI Taxonomy" id="864141"/>
    <lineage>
        <taxon>Eukaryota</taxon>
        <taxon>Sar</taxon>
        <taxon>Alveolata</taxon>
        <taxon>Apicomplexa</taxon>
        <taxon>Aconoidasida</taxon>
        <taxon>Haemosporida</taxon>
        <taxon>Plasmodiidae</taxon>
        <taxon>Plasmodium</taxon>
        <taxon>Plasmodium (Plasmodium)</taxon>
    </lineage>
</organism>
<gene>
    <name evidence="1" type="ORF">POVCU1_060340</name>
</gene>
<feature type="non-terminal residue" evidence="1">
    <location>
        <position position="1"/>
    </location>
</feature>